<evidence type="ECO:0000313" key="2">
    <source>
        <dbReference type="Proteomes" id="UP000663419"/>
    </source>
</evidence>
<dbReference type="AlphaFoldDB" id="A0A8A1LLL8"/>
<name>A0A8A1LLL8_AJEC8</name>
<proteinExistence type="predicted"/>
<dbReference type="Proteomes" id="UP000663419">
    <property type="component" value="Chromosome 3"/>
</dbReference>
<reference evidence="1" key="1">
    <citation type="submission" date="2021-01" db="EMBL/GenBank/DDBJ databases">
        <title>Chromosome-level genome assembly of a human fungal pathogen reveals clustering of transcriptionally co-regulated genes.</title>
        <authorList>
            <person name="Voorhies M."/>
            <person name="Cohen S."/>
            <person name="Shea T.P."/>
            <person name="Petrus S."/>
            <person name="Munoz J.F."/>
            <person name="Poplawski S."/>
            <person name="Goldman W.E."/>
            <person name="Michael T."/>
            <person name="Cuomo C.A."/>
            <person name="Sil A."/>
            <person name="Beyhan S."/>
        </authorList>
    </citation>
    <scope>NUCLEOTIDE SEQUENCE</scope>
    <source>
        <strain evidence="1">H88</strain>
    </source>
</reference>
<sequence length="111" mass="12429">MAHHPCSDTLSTFLVSEIALQGGNALCWILPSSPFSGRCYRTMISELGPRRMRRLYLIAEHCEYPKSQPIYVGSDGSPAPRTAGIYFDDFKCFLSELHEELPTTKGIYGII</sequence>
<dbReference type="VEuPathDB" id="FungiDB:I7I53_01349"/>
<dbReference type="EMBL" id="CP069104">
    <property type="protein sequence ID" value="QSS53935.1"/>
    <property type="molecule type" value="Genomic_DNA"/>
</dbReference>
<accession>A0A8A1LLL8</accession>
<gene>
    <name evidence="1" type="ORF">I7I53_01349</name>
</gene>
<protein>
    <submittedName>
        <fullName evidence="1">Uncharacterized protein</fullName>
    </submittedName>
</protein>
<evidence type="ECO:0000313" key="1">
    <source>
        <dbReference type="EMBL" id="QSS53935.1"/>
    </source>
</evidence>
<organism evidence="1 2">
    <name type="scientific">Ajellomyces capsulatus (strain H88)</name>
    <name type="common">Darling's disease fungus</name>
    <name type="synonym">Histoplasma capsulatum</name>
    <dbReference type="NCBI Taxonomy" id="544711"/>
    <lineage>
        <taxon>Eukaryota</taxon>
        <taxon>Fungi</taxon>
        <taxon>Dikarya</taxon>
        <taxon>Ascomycota</taxon>
        <taxon>Pezizomycotina</taxon>
        <taxon>Eurotiomycetes</taxon>
        <taxon>Eurotiomycetidae</taxon>
        <taxon>Onygenales</taxon>
        <taxon>Ajellomycetaceae</taxon>
        <taxon>Histoplasma</taxon>
    </lineage>
</organism>